<dbReference type="OrthoDB" id="2398441at2759"/>
<feature type="compositionally biased region" description="Polar residues" evidence="1">
    <location>
        <begin position="272"/>
        <end position="281"/>
    </location>
</feature>
<accession>A0A2H2ZQ18</accession>
<comment type="caution">
    <text evidence="2">The sequence shown here is derived from an EMBL/GenBank/DDBJ whole genome shotgun (WGS) entry which is preliminary data.</text>
</comment>
<feature type="compositionally biased region" description="Polar residues" evidence="1">
    <location>
        <begin position="29"/>
        <end position="40"/>
    </location>
</feature>
<dbReference type="PANTHER" id="PTHR28042:SF1">
    <property type="entry name" value="E3 UBIQUITIN-PROTEIN LIGASE COMPLEX SLX5-SLX8 SUBUNIT SLX5"/>
    <property type="match status" value="1"/>
</dbReference>
<name>A0A2H2ZQ18_TRIPA</name>
<keyword evidence="3" id="KW-1185">Reference proteome</keyword>
<protein>
    <recommendedName>
        <fullName evidence="4">Cell cycle control protein</fullName>
    </recommendedName>
</protein>
<dbReference type="PANTHER" id="PTHR28042">
    <property type="entry name" value="E3 UBIQUITIN-PROTEIN LIGASE COMPLEX SLX5-SLX8 SUBUNIT SLX5"/>
    <property type="match status" value="1"/>
</dbReference>
<dbReference type="InterPro" id="IPR038886">
    <property type="entry name" value="E3_SLX5/Rfp1"/>
</dbReference>
<feature type="compositionally biased region" description="Polar residues" evidence="1">
    <location>
        <begin position="147"/>
        <end position="159"/>
    </location>
</feature>
<gene>
    <name evidence="2" type="ORF">A9Z42_0047540</name>
</gene>
<evidence type="ECO:0000256" key="1">
    <source>
        <dbReference type="SAM" id="MobiDB-lite"/>
    </source>
</evidence>
<organism evidence="2 3">
    <name type="scientific">Trichoderma parareesei</name>
    <name type="common">Filamentous fungus</name>
    <dbReference type="NCBI Taxonomy" id="858221"/>
    <lineage>
        <taxon>Eukaryota</taxon>
        <taxon>Fungi</taxon>
        <taxon>Dikarya</taxon>
        <taxon>Ascomycota</taxon>
        <taxon>Pezizomycotina</taxon>
        <taxon>Sordariomycetes</taxon>
        <taxon>Hypocreomycetidae</taxon>
        <taxon>Hypocreales</taxon>
        <taxon>Hypocreaceae</taxon>
        <taxon>Trichoderma</taxon>
    </lineage>
</organism>
<feature type="compositionally biased region" description="Basic residues" evidence="1">
    <location>
        <begin position="213"/>
        <end position="232"/>
    </location>
</feature>
<feature type="compositionally biased region" description="Polar residues" evidence="1">
    <location>
        <begin position="60"/>
        <end position="71"/>
    </location>
</feature>
<dbReference type="Proteomes" id="UP000219286">
    <property type="component" value="Unassembled WGS sequence"/>
</dbReference>
<dbReference type="AlphaFoldDB" id="A0A2H2ZQ18"/>
<evidence type="ECO:0000313" key="3">
    <source>
        <dbReference type="Proteomes" id="UP000219286"/>
    </source>
</evidence>
<evidence type="ECO:0008006" key="4">
    <source>
        <dbReference type="Google" id="ProtNLM"/>
    </source>
</evidence>
<reference evidence="2 3" key="1">
    <citation type="journal article" date="2015" name="Genome Announc.">
        <title>Genome sequence and annotation of Trichoderma parareesei, the ancestor of the cellulase producer Trichoderma reesei.</title>
        <authorList>
            <person name="Yang D."/>
            <person name="Pomraning K."/>
            <person name="Kopchinskiy A."/>
            <person name="Karimi Aghcheh R."/>
            <person name="Atanasova L."/>
            <person name="Chenthamara K."/>
            <person name="Baker S.E."/>
            <person name="Zhang R."/>
            <person name="Shen Q."/>
            <person name="Freitag M."/>
            <person name="Kubicek C.P."/>
            <person name="Druzhinina I.S."/>
        </authorList>
    </citation>
    <scope>NUCLEOTIDE SEQUENCE [LARGE SCALE GENOMIC DNA]</scope>
    <source>
        <strain evidence="2 3">CBS 125925</strain>
    </source>
</reference>
<proteinExistence type="predicted"/>
<feature type="compositionally biased region" description="Basic and acidic residues" evidence="1">
    <location>
        <begin position="203"/>
        <end position="212"/>
    </location>
</feature>
<feature type="compositionally biased region" description="Polar residues" evidence="1">
    <location>
        <begin position="171"/>
        <end position="194"/>
    </location>
</feature>
<dbReference type="EMBL" id="LFMI01000480">
    <property type="protein sequence ID" value="OTA04196.1"/>
    <property type="molecule type" value="Genomic_DNA"/>
</dbReference>
<evidence type="ECO:0000313" key="2">
    <source>
        <dbReference type="EMBL" id="OTA04196.1"/>
    </source>
</evidence>
<feature type="compositionally biased region" description="Polar residues" evidence="1">
    <location>
        <begin position="78"/>
        <end position="87"/>
    </location>
</feature>
<dbReference type="GO" id="GO:0004842">
    <property type="term" value="F:ubiquitin-protein transferase activity"/>
    <property type="evidence" value="ECO:0007669"/>
    <property type="project" value="TreeGrafter"/>
</dbReference>
<dbReference type="SUPFAM" id="SSF57850">
    <property type="entry name" value="RING/U-box"/>
    <property type="match status" value="1"/>
</dbReference>
<feature type="region of interest" description="Disordered" evidence="1">
    <location>
        <begin position="27"/>
        <end position="235"/>
    </location>
</feature>
<dbReference type="GO" id="GO:0033768">
    <property type="term" value="C:SUMO-targeted ubiquitin ligase complex"/>
    <property type="evidence" value="ECO:0007669"/>
    <property type="project" value="TreeGrafter"/>
</dbReference>
<feature type="compositionally biased region" description="Low complexity" evidence="1">
    <location>
        <begin position="94"/>
        <end position="110"/>
    </location>
</feature>
<sequence>MSRSGDEGLDLSSDDDLIEVHFEGEVHFQGSQASAPSSRGRSIFHDLLHPQGVPPRDSTMAGSVSLRPSASHSRRAQPAQSSTTSQPRLRHSSHSQQQQQQQQASSQQASMLRAWTGASPEGHPPATTYIDLTEEPDSPVERRRTQASDPQVTLQQVPNNIAGRHPRRTNSQRISPPQLARSDSTLVGGQSSYIDLTVDEDEQQRSGREHWRARAHQRPHHHHHHHHHHHTRHNNEDHLVALRLMGGGGHNQLESGIRVLGRTLADILNGNFTASLNSPQNRFPAEPEPRPKPPMEPIPSASAGFTRDTRAADGQSEELVTICPACNEELAYDPTESSTPSKKRKRAVGEHHFWALKSCGHVYCAECFENRKPTKTAPEGVGFRYPPGKSNATPNDILCAVDGCGTKVASKTEWVGIFL</sequence>
<feature type="region of interest" description="Disordered" evidence="1">
    <location>
        <begin position="272"/>
        <end position="314"/>
    </location>
</feature>